<accession>A0A1B8GQN0</accession>
<keyword evidence="5" id="KW-1185">Reference proteome</keyword>
<dbReference type="Proteomes" id="UP000091956">
    <property type="component" value="Unassembled WGS sequence"/>
</dbReference>
<reference evidence="5" key="2">
    <citation type="journal article" date="2018" name="Nat. Commun.">
        <title>Extreme sensitivity to ultraviolet light in the fungal pathogen causing white-nose syndrome of bats.</title>
        <authorList>
            <person name="Palmer J.M."/>
            <person name="Drees K.P."/>
            <person name="Foster J.T."/>
            <person name="Lindner D.L."/>
        </authorList>
    </citation>
    <scope>NUCLEOTIDE SEQUENCE [LARGE SCALE GENOMIC DNA]</scope>
    <source>
        <strain evidence="5">UAMH 10579</strain>
    </source>
</reference>
<dbReference type="OrthoDB" id="5430658at2759"/>
<organism evidence="4 5">
    <name type="scientific">Pseudogymnoascus verrucosus</name>
    <dbReference type="NCBI Taxonomy" id="342668"/>
    <lineage>
        <taxon>Eukaryota</taxon>
        <taxon>Fungi</taxon>
        <taxon>Dikarya</taxon>
        <taxon>Ascomycota</taxon>
        <taxon>Pezizomycotina</taxon>
        <taxon>Leotiomycetes</taxon>
        <taxon>Thelebolales</taxon>
        <taxon>Thelebolaceae</taxon>
        <taxon>Pseudogymnoascus</taxon>
    </lineage>
</organism>
<feature type="region of interest" description="Disordered" evidence="3">
    <location>
        <begin position="1"/>
        <end position="271"/>
    </location>
</feature>
<evidence type="ECO:0000256" key="1">
    <source>
        <dbReference type="ARBA" id="ARBA00006461"/>
    </source>
</evidence>
<dbReference type="GeneID" id="28837163"/>
<feature type="compositionally biased region" description="Basic and acidic residues" evidence="3">
    <location>
        <begin position="172"/>
        <end position="183"/>
    </location>
</feature>
<feature type="compositionally biased region" description="Acidic residues" evidence="3">
    <location>
        <begin position="248"/>
        <end position="260"/>
    </location>
</feature>
<proteinExistence type="inferred from homology"/>
<feature type="compositionally biased region" description="Polar residues" evidence="3">
    <location>
        <begin position="61"/>
        <end position="71"/>
    </location>
</feature>
<comment type="similarity">
    <text evidence="1">Belongs to the SPT2 family.</text>
</comment>
<name>A0A1B8GQN0_9PEZI</name>
<evidence type="ECO:0000256" key="3">
    <source>
        <dbReference type="SAM" id="MobiDB-lite"/>
    </source>
</evidence>
<dbReference type="Pfam" id="PF08243">
    <property type="entry name" value="SPT2"/>
    <property type="match status" value="1"/>
</dbReference>
<dbReference type="SMART" id="SM00784">
    <property type="entry name" value="SPT2"/>
    <property type="match status" value="1"/>
</dbReference>
<dbReference type="InterPro" id="IPR013256">
    <property type="entry name" value="Chromatin_SPT2"/>
</dbReference>
<dbReference type="STRING" id="342668.A0A1B8GQN0"/>
<reference evidence="4 5" key="1">
    <citation type="submission" date="2016-03" db="EMBL/GenBank/DDBJ databases">
        <title>Comparative genomics of Pseudogymnoascus destructans, the fungus causing white-nose syndrome of bats.</title>
        <authorList>
            <person name="Palmer J.M."/>
            <person name="Drees K.P."/>
            <person name="Foster J.T."/>
            <person name="Lindner D.L."/>
        </authorList>
    </citation>
    <scope>NUCLEOTIDE SEQUENCE [LARGE SCALE GENOMIC DNA]</scope>
    <source>
        <strain evidence="4 5">UAMH 10579</strain>
    </source>
</reference>
<feature type="compositionally biased region" description="Basic and acidic residues" evidence="3">
    <location>
        <begin position="30"/>
        <end position="45"/>
    </location>
</feature>
<feature type="compositionally biased region" description="Polar residues" evidence="3">
    <location>
        <begin position="81"/>
        <end position="105"/>
    </location>
</feature>
<dbReference type="EMBL" id="KV460218">
    <property type="protein sequence ID" value="OBT98143.1"/>
    <property type="molecule type" value="Genomic_DNA"/>
</dbReference>
<keyword evidence="2" id="KW-0175">Coiled coil</keyword>
<evidence type="ECO:0000313" key="5">
    <source>
        <dbReference type="Proteomes" id="UP000091956"/>
    </source>
</evidence>
<evidence type="ECO:0000313" key="4">
    <source>
        <dbReference type="EMBL" id="OBT98143.1"/>
    </source>
</evidence>
<feature type="compositionally biased region" description="Low complexity" evidence="3">
    <location>
        <begin position="199"/>
        <end position="210"/>
    </location>
</feature>
<evidence type="ECO:0008006" key="6">
    <source>
        <dbReference type="Google" id="ProtNLM"/>
    </source>
</evidence>
<protein>
    <recommendedName>
        <fullName evidence="6">SPT2 chromatin protein</fullName>
    </recommendedName>
</protein>
<evidence type="ECO:0000256" key="2">
    <source>
        <dbReference type="ARBA" id="ARBA00023054"/>
    </source>
</evidence>
<sequence length="313" mass="33661">MPPIGDLLAQISGDQPKPSTTSAFVAPLKRKADGDLPRHSDKSSRNEYPATASPRVATPAQRASGTPSSMSRPVRPLPGRSSASTTPVTKSTSAPPGSAPSQISTAKVPKKGSFAEIMARAKAAQTSMTQVGKIQHKRIEKGPTKREREEMKSTSKGATGKAKRKGPTPPLRDGRNGARENGRGSRTTSAEAEKRPKKAAAATTGYTGTARPNPAAAKKPQPSYGSSGRDRDRPSPGPSRARYTYAASEDEEDYESDVSSDMEAAAYEVDEEEERAARYARKEDALALAEENRLRMEKEEKRKKLAAMARNRR</sequence>
<dbReference type="AlphaFoldDB" id="A0A1B8GQN0"/>
<gene>
    <name evidence="4" type="ORF">VE01_03777</name>
</gene>
<dbReference type="RefSeq" id="XP_018131876.1">
    <property type="nucleotide sequence ID" value="XM_018273259.2"/>
</dbReference>
<feature type="compositionally biased region" description="Basic and acidic residues" evidence="3">
    <location>
        <begin position="140"/>
        <end position="153"/>
    </location>
</feature>